<name>A0A399D135_9BACT</name>
<comment type="caution">
    <text evidence="5">The sequence shown here is derived from an EMBL/GenBank/DDBJ whole genome shotgun (WGS) entry which is preliminary data.</text>
</comment>
<dbReference type="PROSITE" id="PS50987">
    <property type="entry name" value="HTH_ARSR_2"/>
    <property type="match status" value="1"/>
</dbReference>
<dbReference type="SUPFAM" id="SSF46785">
    <property type="entry name" value="Winged helix' DNA-binding domain"/>
    <property type="match status" value="1"/>
</dbReference>
<feature type="domain" description="HTH arsR-type" evidence="4">
    <location>
        <begin position="5"/>
        <end position="98"/>
    </location>
</feature>
<dbReference type="InterPro" id="IPR036390">
    <property type="entry name" value="WH_DNA-bd_sf"/>
</dbReference>
<evidence type="ECO:0000313" key="5">
    <source>
        <dbReference type="EMBL" id="RIH64381.1"/>
    </source>
</evidence>
<dbReference type="CDD" id="cd00090">
    <property type="entry name" value="HTH_ARSR"/>
    <property type="match status" value="1"/>
</dbReference>
<dbReference type="OrthoDB" id="9800049at2"/>
<dbReference type="Gene3D" id="1.10.10.10">
    <property type="entry name" value="Winged helix-like DNA-binding domain superfamily/Winged helix DNA-binding domain"/>
    <property type="match status" value="1"/>
</dbReference>
<gene>
    <name evidence="5" type="ORF">D1164_14925</name>
</gene>
<dbReference type="PANTHER" id="PTHR33154">
    <property type="entry name" value="TRANSCRIPTIONAL REGULATOR, ARSR FAMILY"/>
    <property type="match status" value="1"/>
</dbReference>
<evidence type="ECO:0000313" key="6">
    <source>
        <dbReference type="Proteomes" id="UP000266441"/>
    </source>
</evidence>
<dbReference type="Pfam" id="PF01022">
    <property type="entry name" value="HTH_5"/>
    <property type="match status" value="1"/>
</dbReference>
<protein>
    <submittedName>
        <fullName evidence="5">ArsR family transcriptional regulator</fullName>
    </submittedName>
</protein>
<dbReference type="NCBIfam" id="NF033788">
    <property type="entry name" value="HTH_metalloreg"/>
    <property type="match status" value="1"/>
</dbReference>
<evidence type="ECO:0000256" key="2">
    <source>
        <dbReference type="ARBA" id="ARBA00023125"/>
    </source>
</evidence>
<dbReference type="EMBL" id="QWET01000011">
    <property type="protein sequence ID" value="RIH64381.1"/>
    <property type="molecule type" value="Genomic_DNA"/>
</dbReference>
<dbReference type="Proteomes" id="UP000266441">
    <property type="component" value="Unassembled WGS sequence"/>
</dbReference>
<dbReference type="GO" id="GO:0003700">
    <property type="term" value="F:DNA-binding transcription factor activity"/>
    <property type="evidence" value="ECO:0007669"/>
    <property type="project" value="InterPro"/>
</dbReference>
<proteinExistence type="predicted"/>
<dbReference type="InterPro" id="IPR011991">
    <property type="entry name" value="ArsR-like_HTH"/>
</dbReference>
<keyword evidence="6" id="KW-1185">Reference proteome</keyword>
<dbReference type="InterPro" id="IPR051081">
    <property type="entry name" value="HTH_MetalResp_TranReg"/>
</dbReference>
<organism evidence="5 6">
    <name type="scientific">Mariniphaga sediminis</name>
    <dbReference type="NCBI Taxonomy" id="1628158"/>
    <lineage>
        <taxon>Bacteria</taxon>
        <taxon>Pseudomonadati</taxon>
        <taxon>Bacteroidota</taxon>
        <taxon>Bacteroidia</taxon>
        <taxon>Marinilabiliales</taxon>
        <taxon>Prolixibacteraceae</taxon>
        <taxon>Mariniphaga</taxon>
    </lineage>
</organism>
<sequence>MKKEVFTDDQKQLARIARALGHPVRVYIMELLSQQSCCYSGDLSDELPIAKSTLSQHLKELKTAGLIQGEIEVPKIKYCINQKNWELAQDLFKNLLKK</sequence>
<evidence type="ECO:0000256" key="1">
    <source>
        <dbReference type="ARBA" id="ARBA00023015"/>
    </source>
</evidence>
<evidence type="ECO:0000256" key="3">
    <source>
        <dbReference type="ARBA" id="ARBA00023163"/>
    </source>
</evidence>
<accession>A0A399D135</accession>
<dbReference type="InterPro" id="IPR001845">
    <property type="entry name" value="HTH_ArsR_DNA-bd_dom"/>
</dbReference>
<dbReference type="RefSeq" id="WP_119350806.1">
    <property type="nucleotide sequence ID" value="NZ_JBFHKJ010000380.1"/>
</dbReference>
<dbReference type="InterPro" id="IPR036388">
    <property type="entry name" value="WH-like_DNA-bd_sf"/>
</dbReference>
<dbReference type="AlphaFoldDB" id="A0A399D135"/>
<dbReference type="PANTHER" id="PTHR33154:SF15">
    <property type="entry name" value="REGULATORY PROTEIN ARSR"/>
    <property type="match status" value="1"/>
</dbReference>
<dbReference type="GO" id="GO:0003677">
    <property type="term" value="F:DNA binding"/>
    <property type="evidence" value="ECO:0007669"/>
    <property type="project" value="UniProtKB-KW"/>
</dbReference>
<reference evidence="5 6" key="1">
    <citation type="journal article" date="2015" name="Int. J. Syst. Evol. Microbiol.">
        <title>Mariniphaga sediminis sp. nov., isolated from coastal sediment.</title>
        <authorList>
            <person name="Wang F.Q."/>
            <person name="Shen Q.Y."/>
            <person name="Chen G.J."/>
            <person name="Du Z.J."/>
        </authorList>
    </citation>
    <scope>NUCLEOTIDE SEQUENCE [LARGE SCALE GENOMIC DNA]</scope>
    <source>
        <strain evidence="5 6">SY21</strain>
    </source>
</reference>
<keyword evidence="1" id="KW-0805">Transcription regulation</keyword>
<keyword evidence="3" id="KW-0804">Transcription</keyword>
<dbReference type="SMART" id="SM00418">
    <property type="entry name" value="HTH_ARSR"/>
    <property type="match status" value="1"/>
</dbReference>
<keyword evidence="2" id="KW-0238">DNA-binding</keyword>
<evidence type="ECO:0000259" key="4">
    <source>
        <dbReference type="PROSITE" id="PS50987"/>
    </source>
</evidence>